<feature type="region of interest" description="Disordered" evidence="1">
    <location>
        <begin position="107"/>
        <end position="127"/>
    </location>
</feature>
<dbReference type="EMBL" id="SNRW01041347">
    <property type="protein sequence ID" value="KAA6337886.1"/>
    <property type="molecule type" value="Genomic_DNA"/>
</dbReference>
<feature type="compositionally biased region" description="Basic and acidic residues" evidence="1">
    <location>
        <begin position="112"/>
        <end position="126"/>
    </location>
</feature>
<feature type="non-terminal residue" evidence="2">
    <location>
        <position position="199"/>
    </location>
</feature>
<gene>
    <name evidence="2" type="ORF">EZS28_052750</name>
</gene>
<dbReference type="AlphaFoldDB" id="A0A5J4RV22"/>
<organism evidence="2 3">
    <name type="scientific">Streblomastix strix</name>
    <dbReference type="NCBI Taxonomy" id="222440"/>
    <lineage>
        <taxon>Eukaryota</taxon>
        <taxon>Metamonada</taxon>
        <taxon>Preaxostyla</taxon>
        <taxon>Oxymonadida</taxon>
        <taxon>Streblomastigidae</taxon>
        <taxon>Streblomastix</taxon>
    </lineage>
</organism>
<accession>A0A5J4RV22</accession>
<protein>
    <submittedName>
        <fullName evidence="2">Uncharacterized protein</fullName>
    </submittedName>
</protein>
<comment type="caution">
    <text evidence="2">The sequence shown here is derived from an EMBL/GenBank/DDBJ whole genome shotgun (WGS) entry which is preliminary data.</text>
</comment>
<evidence type="ECO:0000313" key="3">
    <source>
        <dbReference type="Proteomes" id="UP000324800"/>
    </source>
</evidence>
<evidence type="ECO:0000313" key="2">
    <source>
        <dbReference type="EMBL" id="KAA6337886.1"/>
    </source>
</evidence>
<proteinExistence type="predicted"/>
<sequence length="199" mass="23554">MAQHNLRTRRTKSQAQILDELLKRFDKTKKQIEIAEDSMKLSIQTILKQPKRLNLTEFVDEIQIQDNDIEIPVIIENADKIQYGGKTIQHWFDDYIVKELQKGKKRQNIRLPQEKAENSLHSRSKEQQQTIKFPFKSKVKAYEQVHGVKLEDNKKQSVVPDYQIKQLPLKFGRPYFSYDIGSWEIDIVFSMNPELVRIN</sequence>
<evidence type="ECO:0000256" key="1">
    <source>
        <dbReference type="SAM" id="MobiDB-lite"/>
    </source>
</evidence>
<dbReference type="Proteomes" id="UP000324800">
    <property type="component" value="Unassembled WGS sequence"/>
</dbReference>
<name>A0A5J4RV22_9EUKA</name>
<reference evidence="2 3" key="1">
    <citation type="submission" date="2019-03" db="EMBL/GenBank/DDBJ databases">
        <title>Single cell metagenomics reveals metabolic interactions within the superorganism composed of flagellate Streblomastix strix and complex community of Bacteroidetes bacteria on its surface.</title>
        <authorList>
            <person name="Treitli S.C."/>
            <person name="Kolisko M."/>
            <person name="Husnik F."/>
            <person name="Keeling P."/>
            <person name="Hampl V."/>
        </authorList>
    </citation>
    <scope>NUCLEOTIDE SEQUENCE [LARGE SCALE GENOMIC DNA]</scope>
    <source>
        <strain evidence="2">ST1C</strain>
    </source>
</reference>